<gene>
    <name evidence="1" type="ORF">SAMN03080603_01142</name>
</gene>
<dbReference type="InterPro" id="IPR006439">
    <property type="entry name" value="HAD-SF_hydro_IA"/>
</dbReference>
<dbReference type="EMBL" id="FNPD01000006">
    <property type="protein sequence ID" value="SDX92241.1"/>
    <property type="molecule type" value="Genomic_DNA"/>
</dbReference>
<dbReference type="AlphaFoldDB" id="A0A1H3FMR8"/>
<accession>A0A1H3FMR8</accession>
<dbReference type="Proteomes" id="UP000199266">
    <property type="component" value="Unassembled WGS sequence"/>
</dbReference>
<dbReference type="PANTHER" id="PTHR43611:SF3">
    <property type="entry name" value="FLAVIN MONONUCLEOTIDE HYDROLASE 1, CHLOROPLATIC"/>
    <property type="match status" value="1"/>
</dbReference>
<dbReference type="NCBIfam" id="TIGR01509">
    <property type="entry name" value="HAD-SF-IA-v3"/>
    <property type="match status" value="1"/>
</dbReference>
<dbReference type="GO" id="GO:0016787">
    <property type="term" value="F:hydrolase activity"/>
    <property type="evidence" value="ECO:0007669"/>
    <property type="project" value="UniProtKB-KW"/>
</dbReference>
<evidence type="ECO:0000313" key="1">
    <source>
        <dbReference type="EMBL" id="SDX92241.1"/>
    </source>
</evidence>
<proteinExistence type="predicted"/>
<dbReference type="SUPFAM" id="SSF56784">
    <property type="entry name" value="HAD-like"/>
    <property type="match status" value="1"/>
</dbReference>
<dbReference type="Pfam" id="PF00702">
    <property type="entry name" value="Hydrolase"/>
    <property type="match status" value="1"/>
</dbReference>
<organism evidence="1 2">
    <name type="scientific">Acetomicrobium thermoterrenum DSM 13490</name>
    <dbReference type="NCBI Taxonomy" id="1120987"/>
    <lineage>
        <taxon>Bacteria</taxon>
        <taxon>Thermotogati</taxon>
        <taxon>Synergistota</taxon>
        <taxon>Synergistia</taxon>
        <taxon>Synergistales</taxon>
        <taxon>Acetomicrobiaceae</taxon>
        <taxon>Acetomicrobium</taxon>
    </lineage>
</organism>
<reference evidence="2" key="1">
    <citation type="submission" date="2016-10" db="EMBL/GenBank/DDBJ databases">
        <authorList>
            <person name="Varghese N."/>
            <person name="Submissions S."/>
        </authorList>
    </citation>
    <scope>NUCLEOTIDE SEQUENCE [LARGE SCALE GENOMIC DNA]</scope>
    <source>
        <strain evidence="2">DSM 13490</strain>
    </source>
</reference>
<dbReference type="CDD" id="cd02603">
    <property type="entry name" value="HAD_sEH-N_like"/>
    <property type="match status" value="1"/>
</dbReference>
<keyword evidence="2" id="KW-1185">Reference proteome</keyword>
<protein>
    <submittedName>
        <fullName evidence="1">Putative hydrolase of the HAD superfamily</fullName>
    </submittedName>
</protein>
<dbReference type="Gene3D" id="3.40.50.1000">
    <property type="entry name" value="HAD superfamily/HAD-like"/>
    <property type="match status" value="1"/>
</dbReference>
<dbReference type="InterPro" id="IPR023214">
    <property type="entry name" value="HAD_sf"/>
</dbReference>
<name>A0A1H3FMR8_9BACT</name>
<dbReference type="PANTHER" id="PTHR43611">
    <property type="entry name" value="ALPHA-D-GLUCOSE 1-PHOSPHATE PHOSPHATASE"/>
    <property type="match status" value="1"/>
</dbReference>
<dbReference type="InterPro" id="IPR036412">
    <property type="entry name" value="HAD-like_sf"/>
</dbReference>
<evidence type="ECO:0000313" key="2">
    <source>
        <dbReference type="Proteomes" id="UP000199266"/>
    </source>
</evidence>
<dbReference type="RefSeq" id="WP_234945494.1">
    <property type="nucleotide sequence ID" value="NZ_FNPD01000006.1"/>
</dbReference>
<dbReference type="SFLD" id="SFLDS00003">
    <property type="entry name" value="Haloacid_Dehalogenase"/>
    <property type="match status" value="1"/>
</dbReference>
<keyword evidence="1" id="KW-0378">Hydrolase</keyword>
<dbReference type="SFLD" id="SFLDG01129">
    <property type="entry name" value="C1.5:_HAD__Beta-PGM__Phosphata"/>
    <property type="match status" value="1"/>
</dbReference>
<sequence>MRNNKKYSVVMFDFGGVIAEEGFVQGMKAIAEKHGLDPSFVEKTATAILYDSGYLCGKSTEEAFWESFKRKFDLNESVQDLRNEVLSRFVLRPWMLKLIRTLHDLGYATVLLTDQTNWIEEINEKASFYDIFDYVFNSYRLGKSKHDGTIFQDVLNTLHEDPGSIIFVDDKEENVTLAKKLGIVGILYKNKAELLRDLCLLLPELSRTSFD</sequence>